<evidence type="ECO:0000313" key="5">
    <source>
        <dbReference type="Proteomes" id="UP000594638"/>
    </source>
</evidence>
<reference evidence="4 5" key="1">
    <citation type="submission" date="2019-12" db="EMBL/GenBank/DDBJ databases">
        <authorList>
            <person name="Alioto T."/>
            <person name="Alioto T."/>
            <person name="Gomez Garrido J."/>
        </authorList>
    </citation>
    <scope>NUCLEOTIDE SEQUENCE [LARGE SCALE GENOMIC DNA]</scope>
</reference>
<dbReference type="InterPro" id="IPR027944">
    <property type="entry name" value="SEO_C"/>
</dbReference>
<evidence type="ECO:0008006" key="6">
    <source>
        <dbReference type="Google" id="ProtNLM"/>
    </source>
</evidence>
<sequence length="709" mass="81479">MEKLRANLSQPARNKKITRPNRGNNLLSDDSAMMNEVHATHAPNGYIVDVDPLLCVVEDILDHVFPGIDRVINGSHHQHKNMLDEKNASLNYDEIDGALAFVIQKVSCEMSCKCSGTNAHETTVAILNQLSSYTWDTKAVISIASFAVMYGEFWLVALVLETNPLAKSVAYLKQVSDIIDQSSLLKSQFDTINDLVRAALDLTKCICEFGGLPDEYISDDEPPKSTALAYIPTAVYWIIQSLVASGSHVTSLLSMNREKSALAAEKWELSGLSNKLSGIHDHLKKQLTLCYQHIDERMHEEYFHKLVRLFETTPHIDNHKILTQLIYPKDDQLPLEEGTTKRKHGVERLVGKTVLLLISDLDISDDELRILDRVYKESRTNSEFQYEIVWLPIVDRSISWNEGDDLKFHQLQSTMPWYTLHHPNLLEQAVARYIKEVWHYVKKPILVALDPQGKVVNQNAFHIVWIWDNMAYPFTNMKEEELWKNETWALPLIVDGVDRSLMESIDDYKYICLYGGEDIEWIRKFTTTAKDVAKDADIRLELVYVGKSGSREKVERINKIINENQYSQFWSDVTSVWYFWTRLESMMHSKIHRGRTVKDDQILQEALTLLTYNGSDKWALICRGSSTEIARATGDMFLTSLEDFSSWKEEARQNGFVPALFDYLRGHHTPQHCNRLILPGIDGDIPEMVICTECHRPMDKYYMYSCCKD</sequence>
<evidence type="ECO:0000259" key="2">
    <source>
        <dbReference type="Pfam" id="PF14576"/>
    </source>
</evidence>
<dbReference type="Pfam" id="PF14576">
    <property type="entry name" value="SEO_N"/>
    <property type="match status" value="1"/>
</dbReference>
<protein>
    <recommendedName>
        <fullName evidence="6">Sieve element occlusion</fullName>
    </recommendedName>
</protein>
<dbReference type="Proteomes" id="UP000594638">
    <property type="component" value="Unassembled WGS sequence"/>
</dbReference>
<dbReference type="InterPro" id="IPR027942">
    <property type="entry name" value="SEO_N"/>
</dbReference>
<feature type="region of interest" description="Disordered" evidence="1">
    <location>
        <begin position="1"/>
        <end position="25"/>
    </location>
</feature>
<dbReference type="PANTHER" id="PTHR33232:SF12">
    <property type="entry name" value="PROTEIN SIEVE ELEMENT OCCLUSION B-LIKE"/>
    <property type="match status" value="1"/>
</dbReference>
<comment type="caution">
    <text evidence="4">The sequence shown here is derived from an EMBL/GenBank/DDBJ whole genome shotgun (WGS) entry which is preliminary data.</text>
</comment>
<evidence type="ECO:0000256" key="1">
    <source>
        <dbReference type="SAM" id="MobiDB-lite"/>
    </source>
</evidence>
<dbReference type="GO" id="GO:0010088">
    <property type="term" value="P:phloem development"/>
    <property type="evidence" value="ECO:0007669"/>
    <property type="project" value="InterPro"/>
</dbReference>
<keyword evidence="5" id="KW-1185">Reference proteome</keyword>
<feature type="domain" description="Sieve element occlusion C-terminal" evidence="3">
    <location>
        <begin position="478"/>
        <end position="708"/>
    </location>
</feature>
<proteinExistence type="predicted"/>
<dbReference type="EMBL" id="CACTIH010002144">
    <property type="protein sequence ID" value="CAA2974095.1"/>
    <property type="molecule type" value="Genomic_DNA"/>
</dbReference>
<dbReference type="PANTHER" id="PTHR33232">
    <property type="entry name" value="PROTEIN SIEVE ELEMENT OCCLUSION B-LIKE"/>
    <property type="match status" value="1"/>
</dbReference>
<organism evidence="4 5">
    <name type="scientific">Olea europaea subsp. europaea</name>
    <dbReference type="NCBI Taxonomy" id="158383"/>
    <lineage>
        <taxon>Eukaryota</taxon>
        <taxon>Viridiplantae</taxon>
        <taxon>Streptophyta</taxon>
        <taxon>Embryophyta</taxon>
        <taxon>Tracheophyta</taxon>
        <taxon>Spermatophyta</taxon>
        <taxon>Magnoliopsida</taxon>
        <taxon>eudicotyledons</taxon>
        <taxon>Gunneridae</taxon>
        <taxon>Pentapetalae</taxon>
        <taxon>asterids</taxon>
        <taxon>lamiids</taxon>
        <taxon>Lamiales</taxon>
        <taxon>Oleaceae</taxon>
        <taxon>Oleeae</taxon>
        <taxon>Olea</taxon>
    </lineage>
</organism>
<evidence type="ECO:0000259" key="3">
    <source>
        <dbReference type="Pfam" id="PF14577"/>
    </source>
</evidence>
<dbReference type="OrthoDB" id="1145248at2759"/>
<gene>
    <name evidence="4" type="ORF">OLEA9_A054923</name>
</gene>
<accession>A0A8S0R6C0</accession>
<dbReference type="InterPro" id="IPR039299">
    <property type="entry name" value="SEOA"/>
</dbReference>
<feature type="domain" description="Sieve element occlusion N-terminal" evidence="2">
    <location>
        <begin position="28"/>
        <end position="313"/>
    </location>
</feature>
<dbReference type="AlphaFoldDB" id="A0A8S0R6C0"/>
<dbReference type="Pfam" id="PF14577">
    <property type="entry name" value="SEO_C"/>
    <property type="match status" value="1"/>
</dbReference>
<dbReference type="Gramene" id="OE9A054923T1">
    <property type="protein sequence ID" value="OE9A054923C1"/>
    <property type="gene ID" value="OE9A054923"/>
</dbReference>
<evidence type="ECO:0000313" key="4">
    <source>
        <dbReference type="EMBL" id="CAA2974095.1"/>
    </source>
</evidence>
<name>A0A8S0R6C0_OLEEU</name>